<sequence length="399" mass="44715">MIASAFLQWSNQRCRYLYVTALVMATMASSISAARADVFDTVQAHGFLSQALIISRHNDFFGPSSKDAGSLQYTEVGANVSMRPSNNLLVSAQVLSRRAGDDNSSYEPRLDYGLLDYQFITGNNRVAGVQIGKLKQPFGIYNQTRDVAFTRPSILLPQSIYFDRTRAPALSSEGVSVYEEEHLPFGILYFQAGVGKANTDSNVKHTIWNSNVPASIDGALSSIGQVVYEHGPGNIIAALTIADANIDIDGPHGAPDRYSFKPIIMSLQYNHGYWSLTGEYALRHQSFTGGSFDQSVVGESWYLQYTQRFLEDWQWLLRYDSLVNNRDDPKGKKFEADGRGADHSQFARDWTLGLQWNATPDLLLSTEYHHVNGTGWLPRDQDVSDQYWGMFLLQASWRF</sequence>
<name>A0ABQ3FI25_9GAMM</name>
<dbReference type="InterPro" id="IPR023614">
    <property type="entry name" value="Porin_dom_sf"/>
</dbReference>
<keyword evidence="1" id="KW-0732">Signal</keyword>
<protein>
    <recommendedName>
        <fullName evidence="4">Porin</fullName>
    </recommendedName>
</protein>
<accession>A0ABQ3FI25</accession>
<proteinExistence type="predicted"/>
<dbReference type="Gene3D" id="2.40.160.10">
    <property type="entry name" value="Porin"/>
    <property type="match status" value="1"/>
</dbReference>
<dbReference type="SUPFAM" id="SSF56935">
    <property type="entry name" value="Porins"/>
    <property type="match status" value="1"/>
</dbReference>
<evidence type="ECO:0000313" key="2">
    <source>
        <dbReference type="EMBL" id="GHC24039.1"/>
    </source>
</evidence>
<reference evidence="3" key="1">
    <citation type="journal article" date="2019" name="Int. J. Syst. Evol. Microbiol.">
        <title>The Global Catalogue of Microorganisms (GCM) 10K type strain sequencing project: providing services to taxonomists for standard genome sequencing and annotation.</title>
        <authorList>
            <consortium name="The Broad Institute Genomics Platform"/>
            <consortium name="The Broad Institute Genome Sequencing Center for Infectious Disease"/>
            <person name="Wu L."/>
            <person name="Ma J."/>
        </authorList>
    </citation>
    <scope>NUCLEOTIDE SEQUENCE [LARGE SCALE GENOMIC DNA]</scope>
    <source>
        <strain evidence="3">KCTC 42082</strain>
    </source>
</reference>
<organism evidence="2 3">
    <name type="scientific">Kushneria pakistanensis</name>
    <dbReference type="NCBI Taxonomy" id="1508770"/>
    <lineage>
        <taxon>Bacteria</taxon>
        <taxon>Pseudomonadati</taxon>
        <taxon>Pseudomonadota</taxon>
        <taxon>Gammaproteobacteria</taxon>
        <taxon>Oceanospirillales</taxon>
        <taxon>Halomonadaceae</taxon>
        <taxon>Kushneria</taxon>
    </lineage>
</organism>
<evidence type="ECO:0000256" key="1">
    <source>
        <dbReference type="SAM" id="SignalP"/>
    </source>
</evidence>
<gene>
    <name evidence="2" type="ORF">GCM10010082_15590</name>
</gene>
<dbReference type="RefSeq" id="WP_189516826.1">
    <property type="nucleotide sequence ID" value="NZ_BMZM01000002.1"/>
</dbReference>
<comment type="caution">
    <text evidence="2">The sequence shown here is derived from an EMBL/GenBank/DDBJ whole genome shotgun (WGS) entry which is preliminary data.</text>
</comment>
<feature type="chain" id="PRO_5047440296" description="Porin" evidence="1">
    <location>
        <begin position="37"/>
        <end position="399"/>
    </location>
</feature>
<feature type="signal peptide" evidence="1">
    <location>
        <begin position="1"/>
        <end position="36"/>
    </location>
</feature>
<dbReference type="EMBL" id="BMZM01000002">
    <property type="protein sequence ID" value="GHC24039.1"/>
    <property type="molecule type" value="Genomic_DNA"/>
</dbReference>
<evidence type="ECO:0000313" key="3">
    <source>
        <dbReference type="Proteomes" id="UP000604243"/>
    </source>
</evidence>
<evidence type="ECO:0008006" key="4">
    <source>
        <dbReference type="Google" id="ProtNLM"/>
    </source>
</evidence>
<keyword evidence="3" id="KW-1185">Reference proteome</keyword>
<dbReference type="Proteomes" id="UP000604243">
    <property type="component" value="Unassembled WGS sequence"/>
</dbReference>